<reference evidence="3 4" key="1">
    <citation type="submission" date="2011-10" db="EMBL/GenBank/DDBJ databases">
        <authorList>
            <person name="Genoscope - CEA"/>
        </authorList>
    </citation>
    <scope>NUCLEOTIDE SEQUENCE [LARGE SCALE GENOMIC DNA]</scope>
    <source>
        <strain evidence="3 4">RCC 1105</strain>
    </source>
</reference>
<dbReference type="eggNOG" id="KOG0798">
    <property type="taxonomic scope" value="Eukaryota"/>
</dbReference>
<dbReference type="GO" id="GO:0000785">
    <property type="term" value="C:chromatin"/>
    <property type="evidence" value="ECO:0007669"/>
    <property type="project" value="TreeGrafter"/>
</dbReference>
<dbReference type="EMBL" id="FO082278">
    <property type="protein sequence ID" value="CCO14088.1"/>
    <property type="molecule type" value="Genomic_DNA"/>
</dbReference>
<dbReference type="GO" id="GO:0006260">
    <property type="term" value="P:DNA replication"/>
    <property type="evidence" value="ECO:0007669"/>
    <property type="project" value="UniProtKB-KW"/>
</dbReference>
<gene>
    <name evidence="3" type="ORF">Bathy01g06880</name>
</gene>
<protein>
    <recommendedName>
        <fullName evidence="5">Sister chromatid cohesion protein DCC1</fullName>
    </recommendedName>
</protein>
<proteinExistence type="inferred from homology"/>
<dbReference type="PANTHER" id="PTHR13395:SF6">
    <property type="entry name" value="SISTER CHROMATID COHESION PROTEIN DCC1"/>
    <property type="match status" value="1"/>
</dbReference>
<dbReference type="OrthoDB" id="5199543at2759"/>
<evidence type="ECO:0000313" key="4">
    <source>
        <dbReference type="Proteomes" id="UP000198341"/>
    </source>
</evidence>
<dbReference type="STRING" id="41875.K8EXV5"/>
<dbReference type="KEGG" id="bpg:Bathy01g06880"/>
<keyword evidence="2" id="KW-0235">DNA replication</keyword>
<dbReference type="InterPro" id="IPR019128">
    <property type="entry name" value="Dcc1"/>
</dbReference>
<comment type="similarity">
    <text evidence="1">Belongs to the DCC1 family.</text>
</comment>
<dbReference type="Pfam" id="PF09724">
    <property type="entry name" value="Dcc1"/>
    <property type="match status" value="1"/>
</dbReference>
<name>K8EXV5_9CHLO</name>
<dbReference type="GeneID" id="19018475"/>
<dbReference type="PANTHER" id="PTHR13395">
    <property type="entry name" value="SISTER CHROMATID COHESION PROTEIN DCC1-RELATED"/>
    <property type="match status" value="1"/>
</dbReference>
<evidence type="ECO:0000313" key="3">
    <source>
        <dbReference type="EMBL" id="CCO14088.1"/>
    </source>
</evidence>
<dbReference type="GO" id="GO:0034088">
    <property type="term" value="P:maintenance of mitotic sister chromatid cohesion"/>
    <property type="evidence" value="ECO:0007669"/>
    <property type="project" value="TreeGrafter"/>
</dbReference>
<dbReference type="GO" id="GO:0000775">
    <property type="term" value="C:chromosome, centromeric region"/>
    <property type="evidence" value="ECO:0007669"/>
    <property type="project" value="TreeGrafter"/>
</dbReference>
<evidence type="ECO:0000256" key="1">
    <source>
        <dbReference type="ARBA" id="ARBA00007017"/>
    </source>
</evidence>
<organism evidence="3 4">
    <name type="scientific">Bathycoccus prasinos</name>
    <dbReference type="NCBI Taxonomy" id="41875"/>
    <lineage>
        <taxon>Eukaryota</taxon>
        <taxon>Viridiplantae</taxon>
        <taxon>Chlorophyta</taxon>
        <taxon>Mamiellophyceae</taxon>
        <taxon>Mamiellales</taxon>
        <taxon>Bathycoccaceae</taxon>
        <taxon>Bathycoccus</taxon>
    </lineage>
</organism>
<evidence type="ECO:0000256" key="2">
    <source>
        <dbReference type="ARBA" id="ARBA00022705"/>
    </source>
</evidence>
<dbReference type="RefSeq" id="XP_007515209.1">
    <property type="nucleotide sequence ID" value="XM_007515147.1"/>
</dbReference>
<evidence type="ECO:0008006" key="5">
    <source>
        <dbReference type="Google" id="ProtNLM"/>
    </source>
</evidence>
<dbReference type="GO" id="GO:0031390">
    <property type="term" value="C:Ctf18 RFC-like complex"/>
    <property type="evidence" value="ECO:0007669"/>
    <property type="project" value="InterPro"/>
</dbReference>
<keyword evidence="4" id="KW-1185">Reference proteome</keyword>
<accession>K8EXV5</accession>
<dbReference type="Proteomes" id="UP000198341">
    <property type="component" value="Chromosome 1"/>
</dbReference>
<sequence>MGGETKETESDPNWFQKNYDIDDTETFSLHYDKDFHARKYEMLEVSDEIYEQLMSDGNDGTIEFKGEPEEEAVLCTKNKTFVVKRVDTSNTLLLCAPPGKFDDGTIERDADGKKIAKTHAQVSSHLDLTEIAPRLEKLKMFLEKKFMITKSSVEEEELEEDGKKTSKSSSSYGFDFLLSKVQASEMELKDALENPSSLINAVEVGENRWRGIDEEAIEYVLGIVMASAVESGKYDFSKSEDVGMTAPEAFEFTEKKFPMEVLDLVLKKFGFTNKNMNSTLLGKKRAREEEGGGEQEQERGVKTTKDLVVRFKLERYIKHRFEQNAKFNYLEAIKAVNEEIIIDEFKIDIDEDKKTMDALFAGLAFFASENEFKRNVASALVANAMPREPKDRFAVLWKSKPKWLLTELEPYLEGMVKTPGMTREAMLLKYCRVSSGSKKIGGEIGGDFYSKR</sequence>
<dbReference type="AlphaFoldDB" id="K8EXV5"/>